<dbReference type="EMBL" id="CP080034">
    <property type="protein sequence ID" value="QYC11016.1"/>
    <property type="molecule type" value="Genomic_DNA"/>
</dbReference>
<name>A0ABX8TIM4_9CAUL</name>
<gene>
    <name evidence="2" type="ORF">KWG56_03120</name>
</gene>
<proteinExistence type="predicted"/>
<reference evidence="2 3" key="1">
    <citation type="submission" date="2021-07" db="EMBL/GenBank/DDBJ databases">
        <title>Isolation and characterization of bacteria from a gold mining with a capacity of golden bioaccumulation.</title>
        <authorList>
            <person name="Yang X.J."/>
        </authorList>
    </citation>
    <scope>NUCLEOTIDE SEQUENCE [LARGE SCALE GENOMIC DNA]</scope>
    <source>
        <strain evidence="2 3">Au29</strain>
    </source>
</reference>
<dbReference type="RefSeq" id="WP_219353673.1">
    <property type="nucleotide sequence ID" value="NZ_CP080034.1"/>
</dbReference>
<keyword evidence="3" id="KW-1185">Reference proteome</keyword>
<accession>A0ABX8TIM4</accession>
<dbReference type="PROSITE" id="PS50925">
    <property type="entry name" value="BLUF"/>
    <property type="match status" value="1"/>
</dbReference>
<dbReference type="SMART" id="SM01034">
    <property type="entry name" value="BLUF"/>
    <property type="match status" value="1"/>
</dbReference>
<organism evidence="2 3">
    <name type="scientific">Brevundimonas nasdae</name>
    <dbReference type="NCBI Taxonomy" id="172043"/>
    <lineage>
        <taxon>Bacteria</taxon>
        <taxon>Pseudomonadati</taxon>
        <taxon>Pseudomonadota</taxon>
        <taxon>Alphaproteobacteria</taxon>
        <taxon>Caulobacterales</taxon>
        <taxon>Caulobacteraceae</taxon>
        <taxon>Brevundimonas</taxon>
    </lineage>
</organism>
<dbReference type="GeneID" id="94374240"/>
<sequence length="141" mass="15372">MSGELERLIYASQATRDYPSLEAIAGIVEVSDRNNRQNGVTGALVLADGVFLQVLEGAAPDIELTLSRLLRDPRHTDLQVLQRHPVGFRQFEGWGLVGAALEPTRQSVMDELIGFAQADPDYVVDRVRTLVADQASRDAGG</sequence>
<protein>
    <submittedName>
        <fullName evidence="2">BLUF domain-containing protein</fullName>
    </submittedName>
</protein>
<evidence type="ECO:0000313" key="2">
    <source>
        <dbReference type="EMBL" id="QYC11016.1"/>
    </source>
</evidence>
<evidence type="ECO:0000313" key="3">
    <source>
        <dbReference type="Proteomes" id="UP000824334"/>
    </source>
</evidence>
<feature type="domain" description="BLUF" evidence="1">
    <location>
        <begin position="5"/>
        <end position="97"/>
    </location>
</feature>
<evidence type="ECO:0000259" key="1">
    <source>
        <dbReference type="PROSITE" id="PS50925"/>
    </source>
</evidence>
<dbReference type="InterPro" id="IPR007024">
    <property type="entry name" value="BLUF_domain"/>
</dbReference>
<dbReference type="Pfam" id="PF04940">
    <property type="entry name" value="BLUF"/>
    <property type="match status" value="1"/>
</dbReference>
<dbReference type="Proteomes" id="UP000824334">
    <property type="component" value="Chromosome"/>
</dbReference>